<dbReference type="Proteomes" id="UP000032180">
    <property type="component" value="Chromosome 2"/>
</dbReference>
<dbReference type="AlphaFoldDB" id="A0A0D9VCP5"/>
<accession>A0A0D9VCP5</accession>
<feature type="chain" id="PRO_5002347502" evidence="1">
    <location>
        <begin position="23"/>
        <end position="56"/>
    </location>
</feature>
<proteinExistence type="predicted"/>
<dbReference type="HOGENOM" id="CLU_3017120_0_0_1"/>
<reference evidence="3" key="2">
    <citation type="submission" date="2013-12" db="EMBL/GenBank/DDBJ databases">
        <authorList>
            <person name="Yu Y."/>
            <person name="Lee S."/>
            <person name="de Baynast K."/>
            <person name="Wissotski M."/>
            <person name="Liu L."/>
            <person name="Talag J."/>
            <person name="Goicoechea J."/>
            <person name="Angelova A."/>
            <person name="Jetty R."/>
            <person name="Kudrna D."/>
            <person name="Golser W."/>
            <person name="Rivera L."/>
            <person name="Zhang J."/>
            <person name="Wing R."/>
        </authorList>
    </citation>
    <scope>NUCLEOTIDE SEQUENCE</scope>
</reference>
<evidence type="ECO:0000313" key="2">
    <source>
        <dbReference type="EnsemblPlants" id="LPERR02G04630.1"/>
    </source>
</evidence>
<feature type="signal peptide" evidence="1">
    <location>
        <begin position="1"/>
        <end position="22"/>
    </location>
</feature>
<reference evidence="2" key="3">
    <citation type="submission" date="2015-04" db="UniProtKB">
        <authorList>
            <consortium name="EnsemblPlants"/>
        </authorList>
    </citation>
    <scope>IDENTIFICATION</scope>
</reference>
<name>A0A0D9VCP5_9ORYZ</name>
<evidence type="ECO:0000313" key="3">
    <source>
        <dbReference type="Proteomes" id="UP000032180"/>
    </source>
</evidence>
<organism evidence="2 3">
    <name type="scientific">Leersia perrieri</name>
    <dbReference type="NCBI Taxonomy" id="77586"/>
    <lineage>
        <taxon>Eukaryota</taxon>
        <taxon>Viridiplantae</taxon>
        <taxon>Streptophyta</taxon>
        <taxon>Embryophyta</taxon>
        <taxon>Tracheophyta</taxon>
        <taxon>Spermatophyta</taxon>
        <taxon>Magnoliopsida</taxon>
        <taxon>Liliopsida</taxon>
        <taxon>Poales</taxon>
        <taxon>Poaceae</taxon>
        <taxon>BOP clade</taxon>
        <taxon>Oryzoideae</taxon>
        <taxon>Oryzeae</taxon>
        <taxon>Oryzinae</taxon>
        <taxon>Leersia</taxon>
    </lineage>
</organism>
<dbReference type="EnsemblPlants" id="LPERR02G04630.1">
    <property type="protein sequence ID" value="LPERR02G04630.1"/>
    <property type="gene ID" value="LPERR02G04630"/>
</dbReference>
<evidence type="ECO:0000256" key="1">
    <source>
        <dbReference type="SAM" id="SignalP"/>
    </source>
</evidence>
<protein>
    <submittedName>
        <fullName evidence="2">Uncharacterized protein</fullName>
    </submittedName>
</protein>
<keyword evidence="1" id="KW-0732">Signal</keyword>
<sequence>MKLLFVLLLVLPLVAHFSGVGGWCNPTGLPKPSKYPAPVLQNRASITATTKLVKEM</sequence>
<keyword evidence="3" id="KW-1185">Reference proteome</keyword>
<dbReference type="Gramene" id="LPERR02G04630.1">
    <property type="protein sequence ID" value="LPERR02G04630.1"/>
    <property type="gene ID" value="LPERR02G04630"/>
</dbReference>
<reference evidence="2 3" key="1">
    <citation type="submission" date="2012-08" db="EMBL/GenBank/DDBJ databases">
        <title>Oryza genome evolution.</title>
        <authorList>
            <person name="Wing R.A."/>
        </authorList>
    </citation>
    <scope>NUCLEOTIDE SEQUENCE</scope>
</reference>